<dbReference type="PROSITE" id="PS50206">
    <property type="entry name" value="RHODANESE_3"/>
    <property type="match status" value="1"/>
</dbReference>
<dbReference type="PANTHER" id="PTHR44086">
    <property type="entry name" value="THIOSULFATE SULFURTRANSFERASE RDL2, MITOCHONDRIAL-RELATED"/>
    <property type="match status" value="1"/>
</dbReference>
<proteinExistence type="predicted"/>
<comment type="caution">
    <text evidence="2">The sequence shown here is derived from an EMBL/GenBank/DDBJ whole genome shotgun (WGS) entry which is preliminary data.</text>
</comment>
<dbReference type="Pfam" id="PF00581">
    <property type="entry name" value="Rhodanese"/>
    <property type="match status" value="1"/>
</dbReference>
<accession>A0A7I9VU29</accession>
<gene>
    <name evidence="2" type="ORF">MAGR_02410</name>
</gene>
<dbReference type="SMART" id="SM00450">
    <property type="entry name" value="RHOD"/>
    <property type="match status" value="1"/>
</dbReference>
<dbReference type="CDD" id="cd01447">
    <property type="entry name" value="Polysulfide_ST"/>
    <property type="match status" value="1"/>
</dbReference>
<feature type="domain" description="Rhodanese" evidence="1">
    <location>
        <begin position="43"/>
        <end position="139"/>
    </location>
</feature>
<name>A0A7I9VU29_MYCAG</name>
<dbReference type="EMBL" id="BLKS01000001">
    <property type="protein sequence ID" value="GFG48800.1"/>
    <property type="molecule type" value="Genomic_DNA"/>
</dbReference>
<dbReference type="SUPFAM" id="SSF52821">
    <property type="entry name" value="Rhodanese/Cell cycle control phosphatase"/>
    <property type="match status" value="1"/>
</dbReference>
<sequence>MNFSRLHRPARTVGGMPKSVKDLVAEANAVVPRITPEEARQKIAEGALVVDVRDNPEVEQTGKVAGAVHVPRGMVEFRADPDSPYYDQNFSRDRPVILYCASGGRAALSGQALKEMGYEEVYNLGGFKDWADSGGEVER</sequence>
<dbReference type="InterPro" id="IPR036873">
    <property type="entry name" value="Rhodanese-like_dom_sf"/>
</dbReference>
<protein>
    <submittedName>
        <fullName evidence="2">Rhodanese-like domain-containing protein</fullName>
    </submittedName>
</protein>
<dbReference type="InterPro" id="IPR001763">
    <property type="entry name" value="Rhodanese-like_dom"/>
</dbReference>
<evidence type="ECO:0000313" key="2">
    <source>
        <dbReference type="EMBL" id="GFG48800.1"/>
    </source>
</evidence>
<dbReference type="PANTHER" id="PTHR44086:SF10">
    <property type="entry name" value="THIOSULFATE SULFURTRANSFERASE_RHODANESE-LIKE DOMAIN-CONTAINING PROTEIN 3"/>
    <property type="match status" value="1"/>
</dbReference>
<dbReference type="Proteomes" id="UP000465302">
    <property type="component" value="Unassembled WGS sequence"/>
</dbReference>
<dbReference type="AlphaFoldDB" id="A0A7I9VU29"/>
<reference evidence="2 3" key="1">
    <citation type="journal article" date="2019" name="Emerg. Microbes Infect.">
        <title>Comprehensive subspecies identification of 175 nontuberculous mycobacteria species based on 7547 genomic profiles.</title>
        <authorList>
            <person name="Matsumoto Y."/>
            <person name="Kinjo T."/>
            <person name="Motooka D."/>
            <person name="Nabeya D."/>
            <person name="Jung N."/>
            <person name="Uechi K."/>
            <person name="Horii T."/>
            <person name="Iida T."/>
            <person name="Fujita J."/>
            <person name="Nakamura S."/>
        </authorList>
    </citation>
    <scope>NUCLEOTIDE SEQUENCE [LARGE SCALE GENOMIC DNA]</scope>
    <source>
        <strain evidence="2 3">JCM 6377</strain>
    </source>
</reference>
<dbReference type="GO" id="GO:0004792">
    <property type="term" value="F:thiosulfate-cyanide sulfurtransferase activity"/>
    <property type="evidence" value="ECO:0007669"/>
    <property type="project" value="TreeGrafter"/>
</dbReference>
<dbReference type="Gene3D" id="3.40.250.10">
    <property type="entry name" value="Rhodanese-like domain"/>
    <property type="match status" value="1"/>
</dbReference>
<evidence type="ECO:0000259" key="1">
    <source>
        <dbReference type="PROSITE" id="PS50206"/>
    </source>
</evidence>
<organism evidence="2 3">
    <name type="scientific">Mycolicibacterium agri</name>
    <name type="common">Mycobacterium agri</name>
    <dbReference type="NCBI Taxonomy" id="36811"/>
    <lineage>
        <taxon>Bacteria</taxon>
        <taxon>Bacillati</taxon>
        <taxon>Actinomycetota</taxon>
        <taxon>Actinomycetes</taxon>
        <taxon>Mycobacteriales</taxon>
        <taxon>Mycobacteriaceae</taxon>
        <taxon>Mycolicibacterium</taxon>
    </lineage>
</organism>
<evidence type="ECO:0000313" key="3">
    <source>
        <dbReference type="Proteomes" id="UP000465302"/>
    </source>
</evidence>